<name>A0A015KK03_RHIIW</name>
<keyword evidence="3" id="KW-1185">Reference proteome</keyword>
<organism evidence="2 3">
    <name type="scientific">Rhizophagus irregularis (strain DAOM 197198w)</name>
    <name type="common">Glomus intraradices</name>
    <dbReference type="NCBI Taxonomy" id="1432141"/>
    <lineage>
        <taxon>Eukaryota</taxon>
        <taxon>Fungi</taxon>
        <taxon>Fungi incertae sedis</taxon>
        <taxon>Mucoromycota</taxon>
        <taxon>Glomeromycotina</taxon>
        <taxon>Glomeromycetes</taxon>
        <taxon>Glomerales</taxon>
        <taxon>Glomeraceae</taxon>
        <taxon>Rhizophagus</taxon>
    </lineage>
</organism>
<reference evidence="2 3" key="1">
    <citation type="submission" date="2014-02" db="EMBL/GenBank/DDBJ databases">
        <title>Single nucleus genome sequencing reveals high similarity among nuclei of an endomycorrhizal fungus.</title>
        <authorList>
            <person name="Lin K."/>
            <person name="Geurts R."/>
            <person name="Zhang Z."/>
            <person name="Limpens E."/>
            <person name="Saunders D.G."/>
            <person name="Mu D."/>
            <person name="Pang E."/>
            <person name="Cao H."/>
            <person name="Cha H."/>
            <person name="Lin T."/>
            <person name="Zhou Q."/>
            <person name="Shang Y."/>
            <person name="Li Y."/>
            <person name="Ivanov S."/>
            <person name="Sharma T."/>
            <person name="Velzen R.V."/>
            <person name="Ruijter N.D."/>
            <person name="Aanen D.K."/>
            <person name="Win J."/>
            <person name="Kamoun S."/>
            <person name="Bisseling T."/>
            <person name="Huang S."/>
        </authorList>
    </citation>
    <scope>NUCLEOTIDE SEQUENCE [LARGE SCALE GENOMIC DNA]</scope>
    <source>
        <strain evidence="3">DAOM197198w</strain>
    </source>
</reference>
<feature type="transmembrane region" description="Helical" evidence="1">
    <location>
        <begin position="42"/>
        <end position="67"/>
    </location>
</feature>
<comment type="caution">
    <text evidence="2">The sequence shown here is derived from an EMBL/GenBank/DDBJ whole genome shotgun (WGS) entry which is preliminary data.</text>
</comment>
<evidence type="ECO:0000313" key="2">
    <source>
        <dbReference type="EMBL" id="EXX79945.1"/>
    </source>
</evidence>
<keyword evidence="1" id="KW-0472">Membrane</keyword>
<dbReference type="AlphaFoldDB" id="A0A015KK03"/>
<keyword evidence="1" id="KW-0812">Transmembrane</keyword>
<dbReference type="Proteomes" id="UP000022910">
    <property type="component" value="Unassembled WGS sequence"/>
</dbReference>
<dbReference type="HOGENOM" id="CLU_2147210_0_0_1"/>
<evidence type="ECO:0000313" key="3">
    <source>
        <dbReference type="Proteomes" id="UP000022910"/>
    </source>
</evidence>
<evidence type="ECO:0000256" key="1">
    <source>
        <dbReference type="SAM" id="Phobius"/>
    </source>
</evidence>
<gene>
    <name evidence="2" type="ORF">RirG_000730</name>
</gene>
<keyword evidence="1" id="KW-1133">Transmembrane helix</keyword>
<sequence length="112" mass="12994">MASTSYNDTDLNSQDVSETSYLLDDNDNVQKSWLERLRRPHLLWMIPFSITLSIIMTSIEAPIIHFISDLACKEFKEQHKNLSNDDDCNLREIRILASNYVMWYATLSHIAG</sequence>
<protein>
    <submittedName>
        <fullName evidence="2">Uncharacterized protein</fullName>
    </submittedName>
</protein>
<dbReference type="OrthoDB" id="3026777at2759"/>
<dbReference type="EMBL" id="JEMT01000386">
    <property type="protein sequence ID" value="EXX79945.1"/>
    <property type="molecule type" value="Genomic_DNA"/>
</dbReference>
<proteinExistence type="predicted"/>
<accession>A0A015KK03</accession>